<dbReference type="STRING" id="946677.SAMN05444484_103391"/>
<dbReference type="Pfam" id="PF04717">
    <property type="entry name" value="Phage_base_V"/>
    <property type="match status" value="1"/>
</dbReference>
<dbReference type="SUPFAM" id="SSF69279">
    <property type="entry name" value="Phage tail proteins"/>
    <property type="match status" value="1"/>
</dbReference>
<organism evidence="2 3">
    <name type="scientific">Flavobacterium chilense</name>
    <dbReference type="NCBI Taxonomy" id="946677"/>
    <lineage>
        <taxon>Bacteria</taxon>
        <taxon>Pseudomonadati</taxon>
        <taxon>Bacteroidota</taxon>
        <taxon>Flavobacteriia</taxon>
        <taxon>Flavobacteriales</taxon>
        <taxon>Flavobacteriaceae</taxon>
        <taxon>Flavobacterium</taxon>
    </lineage>
</organism>
<keyword evidence="3" id="KW-1185">Reference proteome</keyword>
<dbReference type="EMBL" id="FRBT01000003">
    <property type="protein sequence ID" value="SHM03882.1"/>
    <property type="molecule type" value="Genomic_DNA"/>
</dbReference>
<dbReference type="Proteomes" id="UP000184028">
    <property type="component" value="Unassembled WGS sequence"/>
</dbReference>
<dbReference type="RefSeq" id="WP_068842360.1">
    <property type="nucleotide sequence ID" value="NZ_FRBT01000003.1"/>
</dbReference>
<evidence type="ECO:0000313" key="2">
    <source>
        <dbReference type="EMBL" id="SHM03882.1"/>
    </source>
</evidence>
<feature type="domain" description="Gp5/Type VI secretion system Vgr protein OB-fold" evidence="1">
    <location>
        <begin position="378"/>
        <end position="452"/>
    </location>
</feature>
<evidence type="ECO:0000259" key="1">
    <source>
        <dbReference type="Pfam" id="PF04717"/>
    </source>
</evidence>
<dbReference type="AlphaFoldDB" id="A0A1M7FIE1"/>
<dbReference type="NCBIfam" id="TIGR01646">
    <property type="entry name" value="vgr_GE"/>
    <property type="match status" value="1"/>
</dbReference>
<dbReference type="InterPro" id="IPR006533">
    <property type="entry name" value="T6SS_Vgr_RhsGE"/>
</dbReference>
<protein>
    <submittedName>
        <fullName evidence="2">Rhs element Vgr protein</fullName>
    </submittedName>
</protein>
<sequence>MPAKSPLDISDPTLRLTIKANGSPIKDSYPVESVNITHELNRISYAEISLIDGTVESADFPISESADLIPGNTIEITAGYGSDAEISIFKGVIVKQAIRINDGEPFALIITCKHKAVTMCYNKMEAQFTSKTDSGIMNVIAGNYGLSATIDATTPVSEAMFQKLATDWDFILARADFNGFVISLDGDDITIGKPKVDGSAVLRIGFGESMFSFDAELSAEKQPTSLQVSSWDIKQQSLLVSSAAEPVLNEQGNLSAKTLSGKLNQKELKLTSNTPLTNEDLTVWGNASLLKIRLAAIRGMVSFMGNATVKPNTIIELAGVGDRFNGNAYVTMVNHVLESGTWTTRVKFGLDEKFAYENKNFSYPNASGQLPPINGLQTATVKKIFGDPDSQFRILITLPSNAENQDGIWARMANFHATNTAGAGFLPEVGDEVIIGFLENDPRYPVILGSLYSTAKAAAATAADNNNYIKTIITKSQLKMTFDDEKKILKLETPAGNYITLSDDAKSIEIKDQHTNSIKMDSNGISIQSFKDIVLDAKGKISLTAVQNVEVEAKMDVKTTGLNINNNASIGFVAKGAATAEISASGQTTVKGAIVMIN</sequence>
<dbReference type="OrthoDB" id="1907165at2"/>
<dbReference type="Gene3D" id="2.40.50.230">
    <property type="entry name" value="Gp5 N-terminal domain"/>
    <property type="match status" value="1"/>
</dbReference>
<reference evidence="3" key="1">
    <citation type="submission" date="2016-11" db="EMBL/GenBank/DDBJ databases">
        <authorList>
            <person name="Varghese N."/>
            <person name="Submissions S."/>
        </authorList>
    </citation>
    <scope>NUCLEOTIDE SEQUENCE [LARGE SCALE GENOMIC DNA]</scope>
    <source>
        <strain evidence="3">DSM 24724</strain>
    </source>
</reference>
<proteinExistence type="predicted"/>
<dbReference type="InterPro" id="IPR006531">
    <property type="entry name" value="Gp5/Vgr_OB"/>
</dbReference>
<accession>A0A1M7FIE1</accession>
<evidence type="ECO:0000313" key="3">
    <source>
        <dbReference type="Proteomes" id="UP000184028"/>
    </source>
</evidence>
<name>A0A1M7FIE1_9FLAO</name>
<dbReference type="SUPFAM" id="SSF69255">
    <property type="entry name" value="gp5 N-terminal domain-like"/>
    <property type="match status" value="1"/>
</dbReference>
<dbReference type="InterPro" id="IPR037026">
    <property type="entry name" value="Vgr_OB-fold_dom_sf"/>
</dbReference>
<gene>
    <name evidence="2" type="ORF">SAMN05444484_103391</name>
</gene>